<dbReference type="OrthoDB" id="3263880at2759"/>
<organism evidence="4 5">
    <name type="scientific">Gymnopilus junonius</name>
    <name type="common">Spectacular rustgill mushroom</name>
    <name type="synonym">Gymnopilus spectabilis subsp. junonius</name>
    <dbReference type="NCBI Taxonomy" id="109634"/>
    <lineage>
        <taxon>Eukaryota</taxon>
        <taxon>Fungi</taxon>
        <taxon>Dikarya</taxon>
        <taxon>Basidiomycota</taxon>
        <taxon>Agaricomycotina</taxon>
        <taxon>Agaricomycetes</taxon>
        <taxon>Agaricomycetidae</taxon>
        <taxon>Agaricales</taxon>
        <taxon>Agaricineae</taxon>
        <taxon>Hymenogastraceae</taxon>
        <taxon>Gymnopilus</taxon>
    </lineage>
</organism>
<evidence type="ECO:0000313" key="4">
    <source>
        <dbReference type="EMBL" id="KAF8905979.1"/>
    </source>
</evidence>
<dbReference type="InterPro" id="IPR036864">
    <property type="entry name" value="Zn2-C6_fun-type_DNA-bd_sf"/>
</dbReference>
<sequence length="842" mass="92904">MSPRGSSIATPPGQSARSSSAPYSRRSASQPKSSRQQFSACGACRMRRVRCDLKDLPIGFVGPHPACSNCKERGIKCVDEFADVKAVKLLRRGRRLQQVEAIYGKVGDQESNLPPANLSPRPSIIPTLHPDFFISPFWSWFSIQRPILDASDFATKFTAHCKNGEPLGNEAKLISMVLVAWAASFGFNERGFPNNEFPLDDRVSPGESHDSPAPHLSSNRKYISLGNMRQQWKTTAESFIHEILDLVDSNGVLRRPTLDGVRLLLLLLPLLEDAQPLERLAIYEATLSQVQALCIVSASSSSNFEDASMRARIFWYAYSQESMLTGIRGGRFVLNAEDFDTFQRTLPPSHVDLGAALPSPPSPSSVDVVPNMFPYHVGGTSHVGAQGATSHKNFIDLMRASSPPLELGNVCRRIHDVVTGIKATRRAENHGLIDANGLRDIWRSLDRCWQDLDLIKCPRQEHEEDPRRYEITQYASAWQIFIFECHNVIRESLKHFASSSAPQVVYDPSSPSRPSSHSSNSSPYLPPQPLHSTATRKCLALLPCVLHILRAYVSRDRNDVPGIIRYDAGLVRDGCFFAAYLAANLDGEFIDGSCEDDKPNNVDTLLTVDEGVSICLTVLASMRWSFSKSEEREGTIKMIWENRKLRRQGQAHHLPLYDSDYPQPLALSVPHLGLNLSQSPHSGMTITGSEDRPMLPPLSLFKLQRSTESAPNTACSTDDHGTNSWPSYTPPGTATSATTSASTGRSGRGSPVFTNINTFKAMDDVFYHGGTEVDQFTYSVPLSVNIIRGNSAIVPNPPYGGRTSHLESQTLATTTPTSYMVNTSFHDTNSSILTQADMPSVW</sequence>
<dbReference type="EMBL" id="JADNYJ010000020">
    <property type="protein sequence ID" value="KAF8905979.1"/>
    <property type="molecule type" value="Genomic_DNA"/>
</dbReference>
<feature type="region of interest" description="Disordered" evidence="2">
    <location>
        <begin position="706"/>
        <end position="749"/>
    </location>
</feature>
<evidence type="ECO:0000313" key="5">
    <source>
        <dbReference type="Proteomes" id="UP000724874"/>
    </source>
</evidence>
<dbReference type="PANTHER" id="PTHR46910:SF38">
    <property type="entry name" value="ZN(2)-C6 FUNGAL-TYPE DOMAIN-CONTAINING PROTEIN"/>
    <property type="match status" value="1"/>
</dbReference>
<feature type="compositionally biased region" description="Polar residues" evidence="2">
    <location>
        <begin position="1"/>
        <end position="13"/>
    </location>
</feature>
<dbReference type="SUPFAM" id="SSF57701">
    <property type="entry name" value="Zn2/Cys6 DNA-binding domain"/>
    <property type="match status" value="1"/>
</dbReference>
<dbReference type="PROSITE" id="PS50048">
    <property type="entry name" value="ZN2_CY6_FUNGAL_2"/>
    <property type="match status" value="1"/>
</dbReference>
<feature type="region of interest" description="Disordered" evidence="2">
    <location>
        <begin position="1"/>
        <end position="34"/>
    </location>
</feature>
<protein>
    <recommendedName>
        <fullName evidence="3">Zn(2)-C6 fungal-type domain-containing protein</fullName>
    </recommendedName>
</protein>
<feature type="compositionally biased region" description="Polar residues" evidence="2">
    <location>
        <begin position="706"/>
        <end position="716"/>
    </location>
</feature>
<dbReference type="SMART" id="SM00066">
    <property type="entry name" value="GAL4"/>
    <property type="match status" value="1"/>
</dbReference>
<dbReference type="CDD" id="cd00067">
    <property type="entry name" value="GAL4"/>
    <property type="match status" value="1"/>
</dbReference>
<dbReference type="InterPro" id="IPR050987">
    <property type="entry name" value="AtrR-like"/>
</dbReference>
<keyword evidence="1" id="KW-0539">Nucleus</keyword>
<proteinExistence type="predicted"/>
<keyword evidence="5" id="KW-1185">Reference proteome</keyword>
<dbReference type="InterPro" id="IPR001138">
    <property type="entry name" value="Zn2Cys6_DnaBD"/>
</dbReference>
<feature type="domain" description="Zn(2)-C6 fungal-type" evidence="3">
    <location>
        <begin position="40"/>
        <end position="79"/>
    </location>
</feature>
<dbReference type="AlphaFoldDB" id="A0A9P5TRM8"/>
<feature type="region of interest" description="Disordered" evidence="2">
    <location>
        <begin position="504"/>
        <end position="526"/>
    </location>
</feature>
<evidence type="ECO:0000259" key="3">
    <source>
        <dbReference type="PROSITE" id="PS50048"/>
    </source>
</evidence>
<feature type="compositionally biased region" description="Low complexity" evidence="2">
    <location>
        <begin position="508"/>
        <end position="523"/>
    </location>
</feature>
<evidence type="ECO:0000256" key="2">
    <source>
        <dbReference type="SAM" id="MobiDB-lite"/>
    </source>
</evidence>
<accession>A0A9P5TRM8</accession>
<feature type="compositionally biased region" description="Basic and acidic residues" evidence="2">
    <location>
        <begin position="199"/>
        <end position="212"/>
    </location>
</feature>
<feature type="compositionally biased region" description="Low complexity" evidence="2">
    <location>
        <begin position="726"/>
        <end position="749"/>
    </location>
</feature>
<dbReference type="GO" id="GO:0000981">
    <property type="term" value="F:DNA-binding transcription factor activity, RNA polymerase II-specific"/>
    <property type="evidence" value="ECO:0007669"/>
    <property type="project" value="InterPro"/>
</dbReference>
<dbReference type="Gene3D" id="4.10.240.10">
    <property type="entry name" value="Zn(2)-C6 fungal-type DNA-binding domain"/>
    <property type="match status" value="1"/>
</dbReference>
<evidence type="ECO:0000256" key="1">
    <source>
        <dbReference type="ARBA" id="ARBA00023242"/>
    </source>
</evidence>
<feature type="compositionally biased region" description="Low complexity" evidence="2">
    <location>
        <begin position="15"/>
        <end position="29"/>
    </location>
</feature>
<dbReference type="Proteomes" id="UP000724874">
    <property type="component" value="Unassembled WGS sequence"/>
</dbReference>
<gene>
    <name evidence="4" type="ORF">CPB84DRAFT_1770713</name>
</gene>
<dbReference type="GO" id="GO:0008270">
    <property type="term" value="F:zinc ion binding"/>
    <property type="evidence" value="ECO:0007669"/>
    <property type="project" value="InterPro"/>
</dbReference>
<reference evidence="4" key="1">
    <citation type="submission" date="2020-11" db="EMBL/GenBank/DDBJ databases">
        <authorList>
            <consortium name="DOE Joint Genome Institute"/>
            <person name="Ahrendt S."/>
            <person name="Riley R."/>
            <person name="Andreopoulos W."/>
            <person name="LaButti K."/>
            <person name="Pangilinan J."/>
            <person name="Ruiz-duenas F.J."/>
            <person name="Barrasa J.M."/>
            <person name="Sanchez-Garcia M."/>
            <person name="Camarero S."/>
            <person name="Miyauchi S."/>
            <person name="Serrano A."/>
            <person name="Linde D."/>
            <person name="Babiker R."/>
            <person name="Drula E."/>
            <person name="Ayuso-Fernandez I."/>
            <person name="Pacheco R."/>
            <person name="Padilla G."/>
            <person name="Ferreira P."/>
            <person name="Barriuso J."/>
            <person name="Kellner H."/>
            <person name="Castanera R."/>
            <person name="Alfaro M."/>
            <person name="Ramirez L."/>
            <person name="Pisabarro A.G."/>
            <person name="Kuo A."/>
            <person name="Tritt A."/>
            <person name="Lipzen A."/>
            <person name="He G."/>
            <person name="Yan M."/>
            <person name="Ng V."/>
            <person name="Cullen D."/>
            <person name="Martin F."/>
            <person name="Rosso M.-N."/>
            <person name="Henrissat B."/>
            <person name="Hibbett D."/>
            <person name="Martinez A.T."/>
            <person name="Grigoriev I.V."/>
        </authorList>
    </citation>
    <scope>NUCLEOTIDE SEQUENCE</scope>
    <source>
        <strain evidence="4">AH 44721</strain>
    </source>
</reference>
<name>A0A9P5TRM8_GYMJU</name>
<dbReference type="Pfam" id="PF00172">
    <property type="entry name" value="Zn_clus"/>
    <property type="match status" value="1"/>
</dbReference>
<dbReference type="PANTHER" id="PTHR46910">
    <property type="entry name" value="TRANSCRIPTION FACTOR PDR1"/>
    <property type="match status" value="1"/>
</dbReference>
<feature type="region of interest" description="Disordered" evidence="2">
    <location>
        <begin position="198"/>
        <end position="218"/>
    </location>
</feature>
<comment type="caution">
    <text evidence="4">The sequence shown here is derived from an EMBL/GenBank/DDBJ whole genome shotgun (WGS) entry which is preliminary data.</text>
</comment>